<proteinExistence type="predicted"/>
<dbReference type="EMBL" id="FOCC01000002">
    <property type="protein sequence ID" value="SEM40512.1"/>
    <property type="molecule type" value="Genomic_DNA"/>
</dbReference>
<protein>
    <recommendedName>
        <fullName evidence="4">DUF177 domain-containing protein</fullName>
    </recommendedName>
</protein>
<organism evidence="2 3">
    <name type="scientific">Ligilactobacillus ruminis</name>
    <dbReference type="NCBI Taxonomy" id="1623"/>
    <lineage>
        <taxon>Bacteria</taxon>
        <taxon>Bacillati</taxon>
        <taxon>Bacillota</taxon>
        <taxon>Bacilli</taxon>
        <taxon>Lactobacillales</taxon>
        <taxon>Lactobacillaceae</taxon>
        <taxon>Ligilactobacillus</taxon>
    </lineage>
</organism>
<dbReference type="Pfam" id="PF02620">
    <property type="entry name" value="YceD"/>
    <property type="match status" value="1"/>
</dbReference>
<comment type="caution">
    <text evidence="2">The sequence shown here is derived from an EMBL/GenBank/DDBJ whole genome shotgun (WGS) entry which is preliminary data.</text>
</comment>
<reference evidence="2 3" key="1">
    <citation type="submission" date="2016-10" db="EMBL/GenBank/DDBJ databases">
        <authorList>
            <person name="Varghese N."/>
            <person name="Submissions S."/>
        </authorList>
    </citation>
    <scope>NUCLEOTIDE SEQUENCE [LARGE SCALE GENOMIC DNA]</scope>
    <source>
        <strain evidence="2 3">WC1T17</strain>
    </source>
</reference>
<feature type="region of interest" description="Disordered" evidence="1">
    <location>
        <begin position="145"/>
        <end position="166"/>
    </location>
</feature>
<gene>
    <name evidence="2" type="ORF">SAMN05216431_10297</name>
</gene>
<evidence type="ECO:0000313" key="2">
    <source>
        <dbReference type="EMBL" id="SEM40512.1"/>
    </source>
</evidence>
<sequence length="186" mass="21225">MKWSLNELKQTADEPLMFEETLDLKDNLMSRRKDLLDVAPVYVKGVISLDSLGLCAYVKVKAMLKLPSSRSLEPADLSLDFDFTEHYVSQHEHDLSRFEDTDVVIVMQNDILDLDSAVCDNILLQIPMQVLTEAERNSEVQLPQGEQWTVMSESQLSTSRKDEDGVDPRLAKLKDFFDNSQKNSQD</sequence>
<evidence type="ECO:0000313" key="3">
    <source>
        <dbReference type="Proteomes" id="UP000182089"/>
    </source>
</evidence>
<dbReference type="InterPro" id="IPR003772">
    <property type="entry name" value="YceD"/>
</dbReference>
<feature type="compositionally biased region" description="Polar residues" evidence="1">
    <location>
        <begin position="145"/>
        <end position="158"/>
    </location>
</feature>
<dbReference type="Proteomes" id="UP000182089">
    <property type="component" value="Unassembled WGS sequence"/>
</dbReference>
<accession>A0ABY1A9M1</accession>
<evidence type="ECO:0008006" key="4">
    <source>
        <dbReference type="Google" id="ProtNLM"/>
    </source>
</evidence>
<evidence type="ECO:0000256" key="1">
    <source>
        <dbReference type="SAM" id="MobiDB-lite"/>
    </source>
</evidence>
<name>A0ABY1A9M1_9LACO</name>